<evidence type="ECO:0000313" key="2">
    <source>
        <dbReference type="Proteomes" id="UP001153678"/>
    </source>
</evidence>
<evidence type="ECO:0000313" key="1">
    <source>
        <dbReference type="EMBL" id="CAI2197106.1"/>
    </source>
</evidence>
<dbReference type="OrthoDB" id="2405128at2759"/>
<comment type="caution">
    <text evidence="1">The sequence shown here is derived from an EMBL/GenBank/DDBJ whole genome shotgun (WGS) entry which is preliminary data.</text>
</comment>
<dbReference type="Proteomes" id="UP001153678">
    <property type="component" value="Unassembled WGS sequence"/>
</dbReference>
<feature type="non-terminal residue" evidence="1">
    <location>
        <position position="1"/>
    </location>
</feature>
<dbReference type="AlphaFoldDB" id="A0A9W4T8R4"/>
<proteinExistence type="predicted"/>
<keyword evidence="2" id="KW-1185">Reference proteome</keyword>
<protein>
    <submittedName>
        <fullName evidence="1">9032_t:CDS:1</fullName>
    </submittedName>
</protein>
<organism evidence="1 2">
    <name type="scientific">Funneliformis geosporum</name>
    <dbReference type="NCBI Taxonomy" id="1117311"/>
    <lineage>
        <taxon>Eukaryota</taxon>
        <taxon>Fungi</taxon>
        <taxon>Fungi incertae sedis</taxon>
        <taxon>Mucoromycota</taxon>
        <taxon>Glomeromycotina</taxon>
        <taxon>Glomeromycetes</taxon>
        <taxon>Glomerales</taxon>
        <taxon>Glomeraceae</taxon>
        <taxon>Funneliformis</taxon>
    </lineage>
</organism>
<sequence length="52" mass="5893">DDDISNGDKINIDEMIDDLEQISARIINDINVFDSNNDDNLQPPTLLELFDS</sequence>
<dbReference type="EMBL" id="CAMKVN010015607">
    <property type="protein sequence ID" value="CAI2197106.1"/>
    <property type="molecule type" value="Genomic_DNA"/>
</dbReference>
<accession>A0A9W4T8R4</accession>
<name>A0A9W4T8R4_9GLOM</name>
<reference evidence="1" key="1">
    <citation type="submission" date="2022-08" db="EMBL/GenBank/DDBJ databases">
        <authorList>
            <person name="Kallberg Y."/>
            <person name="Tangrot J."/>
            <person name="Rosling A."/>
        </authorList>
    </citation>
    <scope>NUCLEOTIDE SEQUENCE</scope>
    <source>
        <strain evidence="1">Wild A</strain>
    </source>
</reference>
<gene>
    <name evidence="1" type="ORF">FWILDA_LOCUS17910</name>
</gene>